<dbReference type="SUPFAM" id="SSF52402">
    <property type="entry name" value="Adenine nucleotide alpha hydrolases-like"/>
    <property type="match status" value="1"/>
</dbReference>
<name>A0A2P8ABQ0_9PEZI</name>
<dbReference type="CDD" id="cd06156">
    <property type="entry name" value="eu_AANH_C_2"/>
    <property type="match status" value="1"/>
</dbReference>
<dbReference type="NCBIfam" id="TIGR00290">
    <property type="entry name" value="MJ0570_dom"/>
    <property type="match status" value="1"/>
</dbReference>
<evidence type="ECO:0000313" key="7">
    <source>
        <dbReference type="EMBL" id="PSK57899.1"/>
    </source>
</evidence>
<dbReference type="PANTHER" id="PTHR12196:SF2">
    <property type="entry name" value="DIPHTHINE--AMMONIA LIGASE"/>
    <property type="match status" value="1"/>
</dbReference>
<dbReference type="EMBL" id="NHZQ01000037">
    <property type="protein sequence ID" value="PSK57899.1"/>
    <property type="molecule type" value="Genomic_DNA"/>
</dbReference>
<dbReference type="CDD" id="cd01994">
    <property type="entry name" value="AANH_PF0828-like"/>
    <property type="match status" value="1"/>
</dbReference>
<reference evidence="7 8" key="1">
    <citation type="submission" date="2017-05" db="EMBL/GenBank/DDBJ databases">
        <title>Draft genome sequence of Elsinoe australis.</title>
        <authorList>
            <person name="Cheng Q."/>
        </authorList>
    </citation>
    <scope>NUCLEOTIDE SEQUENCE [LARGE SCALE GENOMIC DNA]</scope>
    <source>
        <strain evidence="7 8">NL1</strain>
    </source>
</reference>
<dbReference type="InterPro" id="IPR006175">
    <property type="entry name" value="YjgF/YER057c/UK114"/>
</dbReference>
<comment type="catalytic activity">
    <reaction evidence="5">
        <text>diphthine-[translation elongation factor 2] + NH4(+) + ATP = diphthamide-[translation elongation factor 2] + AMP + diphosphate + H(+)</text>
        <dbReference type="Rhea" id="RHEA:19753"/>
        <dbReference type="Rhea" id="RHEA-COMP:10172"/>
        <dbReference type="Rhea" id="RHEA-COMP:10174"/>
        <dbReference type="ChEBI" id="CHEBI:15378"/>
        <dbReference type="ChEBI" id="CHEBI:16692"/>
        <dbReference type="ChEBI" id="CHEBI:28938"/>
        <dbReference type="ChEBI" id="CHEBI:30616"/>
        <dbReference type="ChEBI" id="CHEBI:33019"/>
        <dbReference type="ChEBI" id="CHEBI:82696"/>
        <dbReference type="ChEBI" id="CHEBI:456215"/>
        <dbReference type="EC" id="6.3.1.14"/>
    </reaction>
</comment>
<comment type="caution">
    <text evidence="7">The sequence shown here is derived from an EMBL/GenBank/DDBJ whole genome shotgun (WGS) entry which is preliminary data.</text>
</comment>
<dbReference type="Pfam" id="PF01902">
    <property type="entry name" value="Diphthami_syn_2"/>
    <property type="match status" value="1"/>
</dbReference>
<dbReference type="InterPro" id="IPR014729">
    <property type="entry name" value="Rossmann-like_a/b/a_fold"/>
</dbReference>
<dbReference type="Gene3D" id="3.30.1330.40">
    <property type="entry name" value="RutC-like"/>
    <property type="match status" value="2"/>
</dbReference>
<gene>
    <name evidence="7" type="ORF">B9Z65_9101</name>
</gene>
<dbReference type="Proteomes" id="UP000243723">
    <property type="component" value="Unassembled WGS sequence"/>
</dbReference>
<dbReference type="Pfam" id="PF01042">
    <property type="entry name" value="Ribonuc_L-PSP"/>
    <property type="match status" value="1"/>
</dbReference>
<dbReference type="SUPFAM" id="SSF55298">
    <property type="entry name" value="YjgF-like"/>
    <property type="match status" value="2"/>
</dbReference>
<dbReference type="GO" id="GO:0017183">
    <property type="term" value="P:protein histidyl modification to diphthamide"/>
    <property type="evidence" value="ECO:0007669"/>
    <property type="project" value="TreeGrafter"/>
</dbReference>
<dbReference type="OrthoDB" id="686384at2759"/>
<dbReference type="STRING" id="40998.A0A2P8ABQ0"/>
<evidence type="ECO:0000256" key="2">
    <source>
        <dbReference type="ARBA" id="ARBA00018426"/>
    </source>
</evidence>
<sequence>MPPLNVVALVSGGKDSLFSILHCMANGHHVIALGNLHPEQSSLQDMDSFMYQTVGHNMIDLIAQCLELPLYRQAITGSAVSTSKTYAASNGHQSTDEVENMSALLTRIKSEHPTVNAVSTGAILSDYQRTRVESVAIRLGLTPLSYLWQYPFLPPYDERQLLSDMSVVGQDSRIIKVASGSLDEAFLWTNVADVRAIARLTKAAERFGQLGDGAVVGEGGEYETLTIDGPSPLWKQRIEVPDAARHITNGEGGTAVIHLSQASLVRKSQPGETHLPRIPALWDHTFDAFRDSIHAEMQERLPRQEYVERMGRPLSTIRTFTSSSEAVDITANLVAPGKSAADQTYQIISDLKEIYKIDSTSVSHTTILLRSMNDFPTINKIYGNFFNAPNPPSRVTVACGDALPKDVRVSISLNHNTNQQREGLHVQSQSYWAPANIGPYSQAIAIIKPRLTESSSASSLVYIAGQIPLVPATMEMHAPTPTTPVRLAIEQTLLSAQHLFRIGQIMKVNLFLGALVFIGRDAVSDTLSYVHAAAHVWTALHQRPTSTFDDDSEGQDEDVDVWDLKHGLGRSGVSMGEPKSTYRDTVQKACVPPFFAAEVQTLPRNAPVEWCSTGWSERGAKFQVKRDEKGGQRLLWSSGDQKPLAGWVALRDEEDVQHVERMELPRCIVCTLYVAGAVPDTVVERLRPVLVPCFRLWDGDGNDLLAVLSYVVAR</sequence>
<organism evidence="7 8">
    <name type="scientific">Elsinoe australis</name>
    <dbReference type="NCBI Taxonomy" id="40998"/>
    <lineage>
        <taxon>Eukaryota</taxon>
        <taxon>Fungi</taxon>
        <taxon>Dikarya</taxon>
        <taxon>Ascomycota</taxon>
        <taxon>Pezizomycotina</taxon>
        <taxon>Dothideomycetes</taxon>
        <taxon>Dothideomycetidae</taxon>
        <taxon>Myriangiales</taxon>
        <taxon>Elsinoaceae</taxon>
        <taxon>Elsinoe</taxon>
    </lineage>
</organism>
<dbReference type="Gene3D" id="3.90.1490.10">
    <property type="entry name" value="putative n-type atp pyrophosphatase, domain 2"/>
    <property type="match status" value="1"/>
</dbReference>
<dbReference type="InterPro" id="IPR030662">
    <property type="entry name" value="DPH6/MJ0570"/>
</dbReference>
<accession>A0A2P8ABQ0</accession>
<protein>
    <recommendedName>
        <fullName evidence="2">Diphthine--ammonia ligase</fullName>
        <ecNumber evidence="1">6.3.1.14</ecNumber>
    </recommendedName>
    <alternativeName>
        <fullName evidence="3">Diphthamide synthase</fullName>
    </alternativeName>
    <alternativeName>
        <fullName evidence="4">Diphthamide synthetase</fullName>
    </alternativeName>
</protein>
<dbReference type="GO" id="GO:0017178">
    <property type="term" value="F:diphthine-ammonia ligase activity"/>
    <property type="evidence" value="ECO:0007669"/>
    <property type="project" value="UniProtKB-EC"/>
</dbReference>
<evidence type="ECO:0000256" key="1">
    <source>
        <dbReference type="ARBA" id="ARBA00012089"/>
    </source>
</evidence>
<dbReference type="InterPro" id="IPR002761">
    <property type="entry name" value="Diphthami_syn_dom"/>
</dbReference>
<dbReference type="InterPro" id="IPR035959">
    <property type="entry name" value="RutC-like_sf"/>
</dbReference>
<dbReference type="FunFam" id="3.40.50.620:FF:000145">
    <property type="entry name" value="ATP-binding domain containing protein"/>
    <property type="match status" value="1"/>
</dbReference>
<dbReference type="PANTHER" id="PTHR12196">
    <property type="entry name" value="DOMAIN OF UNKNOWN FUNCTION 71 DUF71 -CONTAINING PROTEIN"/>
    <property type="match status" value="1"/>
</dbReference>
<evidence type="ECO:0000259" key="6">
    <source>
        <dbReference type="Pfam" id="PF01902"/>
    </source>
</evidence>
<evidence type="ECO:0000256" key="3">
    <source>
        <dbReference type="ARBA" id="ARBA00029814"/>
    </source>
</evidence>
<proteinExistence type="predicted"/>
<keyword evidence="7" id="KW-0436">Ligase</keyword>
<feature type="domain" description="Diphthamide synthase" evidence="6">
    <location>
        <begin position="6"/>
        <end position="247"/>
    </location>
</feature>
<dbReference type="AlphaFoldDB" id="A0A2P8ABQ0"/>
<keyword evidence="8" id="KW-1185">Reference proteome</keyword>
<dbReference type="EC" id="6.3.1.14" evidence="1"/>
<dbReference type="Gene3D" id="3.40.50.620">
    <property type="entry name" value="HUPs"/>
    <property type="match status" value="1"/>
</dbReference>
<evidence type="ECO:0000313" key="8">
    <source>
        <dbReference type="Proteomes" id="UP000243723"/>
    </source>
</evidence>
<evidence type="ECO:0000256" key="5">
    <source>
        <dbReference type="ARBA" id="ARBA00048108"/>
    </source>
</evidence>
<evidence type="ECO:0000256" key="4">
    <source>
        <dbReference type="ARBA" id="ARBA00031552"/>
    </source>
</evidence>